<dbReference type="Proteomes" id="UP001431313">
    <property type="component" value="Unassembled WGS sequence"/>
</dbReference>
<comment type="caution">
    <text evidence="5">The sequence shown here is derived from an EMBL/GenBank/DDBJ whole genome shotgun (WGS) entry which is preliminary data.</text>
</comment>
<reference evidence="5" key="1">
    <citation type="submission" date="2022-08" db="EMBL/GenBank/DDBJ databases">
        <authorList>
            <person name="Somphong A."/>
            <person name="Phongsopitanun W."/>
        </authorList>
    </citation>
    <scope>NUCLEOTIDE SEQUENCE</scope>
    <source>
        <strain evidence="5">LP05-1</strain>
    </source>
</reference>
<dbReference type="SUPFAM" id="SSF53756">
    <property type="entry name" value="UDP-Glycosyltransferase/glycogen phosphorylase"/>
    <property type="match status" value="1"/>
</dbReference>
<dbReference type="RefSeq" id="WP_258785669.1">
    <property type="nucleotide sequence ID" value="NZ_JANUGQ010000002.1"/>
</dbReference>
<keyword evidence="3" id="KW-0808">Transferase</keyword>
<evidence type="ECO:0000313" key="5">
    <source>
        <dbReference type="EMBL" id="MCS0634922.1"/>
    </source>
</evidence>
<feature type="domain" description="Diacylglycerol glucosyltransferase N-terminal" evidence="4">
    <location>
        <begin position="5"/>
        <end position="164"/>
    </location>
</feature>
<dbReference type="InterPro" id="IPR009695">
    <property type="entry name" value="Diacylglyc_glucosyltr_N"/>
</dbReference>
<dbReference type="InterPro" id="IPR050519">
    <property type="entry name" value="Glycosyltransf_28_UgtP"/>
</dbReference>
<dbReference type="Pfam" id="PF06925">
    <property type="entry name" value="MGDG_synth"/>
    <property type="match status" value="1"/>
</dbReference>
<gene>
    <name evidence="5" type="ORF">NX801_04450</name>
</gene>
<accession>A0ABT2CCS8</accession>
<protein>
    <submittedName>
        <fullName evidence="5">Galactosyldiacylglycerol synthase</fullName>
    </submittedName>
</protein>
<keyword evidence="6" id="KW-1185">Reference proteome</keyword>
<organism evidence="5 6">
    <name type="scientific">Streptomyces pyxinae</name>
    <dbReference type="NCBI Taxonomy" id="2970734"/>
    <lineage>
        <taxon>Bacteria</taxon>
        <taxon>Bacillati</taxon>
        <taxon>Actinomycetota</taxon>
        <taxon>Actinomycetes</taxon>
        <taxon>Kitasatosporales</taxon>
        <taxon>Streptomycetaceae</taxon>
        <taxon>Streptomyces</taxon>
    </lineage>
</organism>
<evidence type="ECO:0000256" key="3">
    <source>
        <dbReference type="ARBA" id="ARBA00022679"/>
    </source>
</evidence>
<name>A0ABT2CCS8_9ACTN</name>
<evidence type="ECO:0000256" key="1">
    <source>
        <dbReference type="ARBA" id="ARBA00006962"/>
    </source>
</evidence>
<dbReference type="EMBL" id="JANUGQ010000002">
    <property type="protein sequence ID" value="MCS0634922.1"/>
    <property type="molecule type" value="Genomic_DNA"/>
</dbReference>
<dbReference type="PANTHER" id="PTHR43025">
    <property type="entry name" value="MONOGALACTOSYLDIACYLGLYCEROL SYNTHASE"/>
    <property type="match status" value="1"/>
</dbReference>
<keyword evidence="2" id="KW-0328">Glycosyltransferase</keyword>
<evidence type="ECO:0000313" key="6">
    <source>
        <dbReference type="Proteomes" id="UP001431313"/>
    </source>
</evidence>
<sequence length="356" mass="36616">MGAGHDAVAGELARRLRATGHQVLVRDVLTLLPPGAGPAVRSFYRFSVRHAPAVYEAIYALFLEPAGGRARAGRSGTAPHRPDVSPLAALAERRLAALVAGWRPDVVVSTFHLAGQITGRLRAAGRLRVPSAVFVTDFAVHRAWLDPGNDLYLCVTETAAEAVRAATGRPAAAPGPVVPPEFHPPLGAARPSWTTGPPAVLLSAGAWGVGPGLPDTAGRLAAHGCRPVVLCGHDRRLRARAARLPGVVALGWVRDMPGLLASVRLLVDNAAGQTAVQALAARLPVIGHRPLVGHGAAGVRAMAEAGLCVFAPRPADLLAAVDRLAPPGTARTAAVSAGAGVFRADAARLVVELAGE</sequence>
<evidence type="ECO:0000256" key="2">
    <source>
        <dbReference type="ARBA" id="ARBA00022676"/>
    </source>
</evidence>
<comment type="similarity">
    <text evidence="1">Belongs to the glycosyltransferase 28 family.</text>
</comment>
<evidence type="ECO:0000259" key="4">
    <source>
        <dbReference type="Pfam" id="PF06925"/>
    </source>
</evidence>
<proteinExistence type="inferred from homology"/>
<dbReference type="PANTHER" id="PTHR43025:SF3">
    <property type="entry name" value="MONOGALACTOSYLDIACYLGLYCEROL SYNTHASE 1, CHLOROPLASTIC"/>
    <property type="match status" value="1"/>
</dbReference>
<dbReference type="Gene3D" id="3.40.50.2000">
    <property type="entry name" value="Glycogen Phosphorylase B"/>
    <property type="match status" value="1"/>
</dbReference>